<evidence type="ECO:0000256" key="13">
    <source>
        <dbReference type="SAM" id="Phobius"/>
    </source>
</evidence>
<evidence type="ECO:0000313" key="15">
    <source>
        <dbReference type="RefSeq" id="XP_025835213.1"/>
    </source>
</evidence>
<dbReference type="UniPathway" id="UPA00196"/>
<organism evidence="14 15">
    <name type="scientific">Agrilus planipennis</name>
    <name type="common">Emerald ash borer</name>
    <name type="synonym">Agrilus marcopoli</name>
    <dbReference type="NCBI Taxonomy" id="224129"/>
    <lineage>
        <taxon>Eukaryota</taxon>
        <taxon>Metazoa</taxon>
        <taxon>Ecdysozoa</taxon>
        <taxon>Arthropoda</taxon>
        <taxon>Hexapoda</taxon>
        <taxon>Insecta</taxon>
        <taxon>Pterygota</taxon>
        <taxon>Neoptera</taxon>
        <taxon>Endopterygota</taxon>
        <taxon>Coleoptera</taxon>
        <taxon>Polyphaga</taxon>
        <taxon>Elateriformia</taxon>
        <taxon>Buprestoidea</taxon>
        <taxon>Buprestidae</taxon>
        <taxon>Agrilinae</taxon>
        <taxon>Agrilus</taxon>
    </lineage>
</organism>
<keyword evidence="4" id="KW-0337">GPI-anchor biosynthesis</keyword>
<feature type="transmembrane region" description="Helical" evidence="13">
    <location>
        <begin position="513"/>
        <end position="535"/>
    </location>
</feature>
<keyword evidence="5 15" id="KW-0808">Transferase</keyword>
<feature type="transmembrane region" description="Helical" evidence="13">
    <location>
        <begin position="901"/>
        <end position="921"/>
    </location>
</feature>
<evidence type="ECO:0000256" key="10">
    <source>
        <dbReference type="ARBA" id="ARBA00023180"/>
    </source>
</evidence>
<dbReference type="GO" id="GO:0005789">
    <property type="term" value="C:endoplasmic reticulum membrane"/>
    <property type="evidence" value="ECO:0007669"/>
    <property type="project" value="UniProtKB-SubCell"/>
</dbReference>
<dbReference type="GO" id="GO:0051377">
    <property type="term" value="F:mannose-ethanolamine phosphotransferase activity"/>
    <property type="evidence" value="ECO:0007669"/>
    <property type="project" value="InterPro"/>
</dbReference>
<evidence type="ECO:0000256" key="11">
    <source>
        <dbReference type="ARBA" id="ARBA00079084"/>
    </source>
</evidence>
<sequence length="1049" mass="120233">MKRSYYFLFLLWFSYLLVSSVLLFTGGFLLSRTAQPYRSSCSLYKAVDCPLEESECFLHHIDEFKFMKFDDQICVPTKYKAIVLVIDALRYDFTQYDAYLNDPLPYQNRLPIIHRSLQSEPDKTRLYKFIADPPTTTLQRLKALTSGTLPTFIDAGSNFGTEEINEDNIIDQLTLSGKQVVFMGDDTWMGLYPKRFLRAYPFPSFNVFDLDTVDNGVKENLDTELKQKDWNLLIAHFLGVDHCGHRYGPMHIEMTRKLTEMNEVIENIIKHLDNNTVLFVIGDHGMTMSGDHGGASDDEIQSAMFVYSKAPLKKSKYSYGNEIRQVDLVPTLATIFGVPIPYSNLGSLVLDAIPLHYSKHITGRDWHSLVIPLWSNLRQMVKYIEEYSEISDVFDNIEIEAIRQKFSVIRTLLKKTDDEMDFLEFQKEAKEIMDFIYLICGEVWSQFDPQLISQGMILNFTVLYLIYIIVDGVPADNLSSVFQYSFFLVSFRVVAFAVVSVYSLYAFHYIHNLLYSIYLITGIVSVFLLAIIVIQNWDAITSNWHRRSQNRTWYDFFYRLIIIFHVLVPLSNSYVVEESFVSFYLLISAFVMIMLECIYPSGDTAKSKWFPLKLSALITAFLAVIFLRLTPNLWRCREEQSWCTLFSTHHLLKSGNADLAQKYYVATLVLLAVFVILGRNWLRSCGSLKGTSFTTFSYRYLPTVMVVCTGSYWILEKMPLKKKKSMYFSQPKYFAWCVYIAAFELIFSAVLKPLCVQIISKNTSGNSERLNSVPHIYQRIKDMLNDDGRKNGISSVPVAYGLTTVYSSPFIVVTITATLVLALLLGCVSAAALILMCLFGIFFLFVSSILRHSKATNTEDLLHMPNSVLLTWMLISHYFFYGTGHQPTFPNIPWEAGFVGTSGNFATHVIPAVLIILNIYASHILMGFTLPLLFMAPFSVGVKFPHFFAKKQSADLKTGEVFFYQYNEKFINGVFVACCKYILLHGVQVFLTMLAATVHCRHLMVWKIFAPKFIFEGVSFFVTLASVSLGYLFLTHINSKVNKLFEQEL</sequence>
<reference evidence="15" key="1">
    <citation type="submission" date="2025-08" db="UniProtKB">
        <authorList>
            <consortium name="RefSeq"/>
        </authorList>
    </citation>
    <scope>IDENTIFICATION</scope>
    <source>
        <tissue evidence="15">Entire body</tissue>
    </source>
</reference>
<feature type="transmembrane region" description="Helical" evidence="13">
    <location>
        <begin position="611"/>
        <end position="629"/>
    </location>
</feature>
<feature type="transmembrane region" description="Helical" evidence="13">
    <location>
        <begin position="798"/>
        <end position="824"/>
    </location>
</feature>
<keyword evidence="8 13" id="KW-1133">Transmembrane helix</keyword>
<accession>A0A7F5RGW2</accession>
<evidence type="ECO:0000256" key="12">
    <source>
        <dbReference type="ARBA" id="ARBA00093602"/>
    </source>
</evidence>
<keyword evidence="6 13" id="KW-0812">Transmembrane</keyword>
<evidence type="ECO:0000256" key="9">
    <source>
        <dbReference type="ARBA" id="ARBA00023136"/>
    </source>
</evidence>
<gene>
    <name evidence="15" type="primary">LOC108732387</name>
</gene>
<keyword evidence="14" id="KW-1185">Reference proteome</keyword>
<feature type="transmembrane region" description="Helical" evidence="13">
    <location>
        <begin position="928"/>
        <end position="949"/>
    </location>
</feature>
<proteinExistence type="inferred from homology"/>
<feature type="transmembrane region" description="Helical" evidence="13">
    <location>
        <begin position="830"/>
        <end position="850"/>
    </location>
</feature>
<dbReference type="PANTHER" id="PTHR23071">
    <property type="entry name" value="PHOSPHATIDYLINOSITOL GLYCAN"/>
    <property type="match status" value="1"/>
</dbReference>
<comment type="pathway">
    <text evidence="2">Glycolipid biosynthesis; glycosylphosphatidylinositol-anchor biosynthesis.</text>
</comment>
<dbReference type="AlphaFoldDB" id="A0A7F5RGW2"/>
<evidence type="ECO:0000256" key="2">
    <source>
        <dbReference type="ARBA" id="ARBA00004687"/>
    </source>
</evidence>
<dbReference type="Proteomes" id="UP000192223">
    <property type="component" value="Unplaced"/>
</dbReference>
<dbReference type="KEGG" id="apln:108732387"/>
<evidence type="ECO:0000256" key="5">
    <source>
        <dbReference type="ARBA" id="ARBA00022679"/>
    </source>
</evidence>
<evidence type="ECO:0000256" key="8">
    <source>
        <dbReference type="ARBA" id="ARBA00022989"/>
    </source>
</evidence>
<evidence type="ECO:0000256" key="3">
    <source>
        <dbReference type="ARBA" id="ARBA00008695"/>
    </source>
</evidence>
<feature type="transmembrane region" description="Helical" evidence="13">
    <location>
        <begin position="694"/>
        <end position="713"/>
    </location>
</feature>
<comment type="similarity">
    <text evidence="3">Belongs to the PIGG/PIGN/PIGO family. PIGO subfamily.</text>
</comment>
<dbReference type="InterPro" id="IPR037675">
    <property type="entry name" value="PIG-O_N"/>
</dbReference>
<dbReference type="InterPro" id="IPR017850">
    <property type="entry name" value="Alkaline_phosphatase_core_sf"/>
</dbReference>
<dbReference type="RefSeq" id="XP_025835213.1">
    <property type="nucleotide sequence ID" value="XM_025979428.1"/>
</dbReference>
<keyword evidence="7" id="KW-0256">Endoplasmic reticulum</keyword>
<name>A0A7F5RGW2_AGRPL</name>
<dbReference type="InterPro" id="IPR002591">
    <property type="entry name" value="Phosphodiest/P_Trfase"/>
</dbReference>
<keyword evidence="10" id="KW-0325">Glycoprotein</keyword>
<evidence type="ECO:0000256" key="1">
    <source>
        <dbReference type="ARBA" id="ARBA00004477"/>
    </source>
</evidence>
<protein>
    <recommendedName>
        <fullName evidence="12">GPI ethanolamine phosphate transferase 3, catalytic subunit</fullName>
    </recommendedName>
    <alternativeName>
        <fullName evidence="11">Phosphatidylinositol-glycan biosynthesis class O protein</fullName>
    </alternativeName>
</protein>
<feature type="transmembrane region" description="Helical" evidence="13">
    <location>
        <begin position="969"/>
        <end position="992"/>
    </location>
</feature>
<dbReference type="CDD" id="cd16023">
    <property type="entry name" value="GPI_EPT_3"/>
    <property type="match status" value="1"/>
</dbReference>
<evidence type="ECO:0000256" key="7">
    <source>
        <dbReference type="ARBA" id="ARBA00022824"/>
    </source>
</evidence>
<dbReference type="InterPro" id="IPR039524">
    <property type="entry name" value="PIGO/GPI13"/>
</dbReference>
<feature type="transmembrane region" description="Helical" evidence="13">
    <location>
        <begin position="862"/>
        <end position="881"/>
    </location>
</feature>
<evidence type="ECO:0000256" key="4">
    <source>
        <dbReference type="ARBA" id="ARBA00022502"/>
    </source>
</evidence>
<evidence type="ECO:0000313" key="14">
    <source>
        <dbReference type="Proteomes" id="UP000192223"/>
    </source>
</evidence>
<feature type="transmembrane region" description="Helical" evidence="13">
    <location>
        <begin position="451"/>
        <end position="470"/>
    </location>
</feature>
<feature type="transmembrane region" description="Helical" evidence="13">
    <location>
        <begin position="663"/>
        <end position="682"/>
    </location>
</feature>
<feature type="transmembrane region" description="Helical" evidence="13">
    <location>
        <begin position="7"/>
        <end position="30"/>
    </location>
</feature>
<feature type="transmembrane region" description="Helical" evidence="13">
    <location>
        <begin position="556"/>
        <end position="575"/>
    </location>
</feature>
<comment type="subcellular location">
    <subcellularLocation>
        <location evidence="1">Endoplasmic reticulum membrane</location>
        <topology evidence="1">Multi-pass membrane protein</topology>
    </subcellularLocation>
</comment>
<feature type="transmembrane region" description="Helical" evidence="13">
    <location>
        <begin position="733"/>
        <end position="751"/>
    </location>
</feature>
<dbReference type="InParanoid" id="A0A7F5RGW2"/>
<dbReference type="FunCoup" id="A0A7F5RGW2">
    <property type="interactions" value="1051"/>
</dbReference>
<dbReference type="Pfam" id="PF01663">
    <property type="entry name" value="Phosphodiest"/>
    <property type="match status" value="1"/>
</dbReference>
<dbReference type="Gene3D" id="3.40.720.10">
    <property type="entry name" value="Alkaline Phosphatase, subunit A"/>
    <property type="match status" value="1"/>
</dbReference>
<feature type="transmembrane region" description="Helical" evidence="13">
    <location>
        <begin position="482"/>
        <end position="507"/>
    </location>
</feature>
<dbReference type="SUPFAM" id="SSF53649">
    <property type="entry name" value="Alkaline phosphatase-like"/>
    <property type="match status" value="1"/>
</dbReference>
<feature type="transmembrane region" description="Helical" evidence="13">
    <location>
        <begin position="581"/>
        <end position="599"/>
    </location>
</feature>
<feature type="transmembrane region" description="Helical" evidence="13">
    <location>
        <begin position="1013"/>
        <end position="1034"/>
    </location>
</feature>
<keyword evidence="9 13" id="KW-0472">Membrane</keyword>
<dbReference type="OrthoDB" id="272139at2759"/>
<dbReference type="CTD" id="37118"/>
<dbReference type="GeneID" id="108732387"/>
<dbReference type="GO" id="GO:0006506">
    <property type="term" value="P:GPI anchor biosynthetic process"/>
    <property type="evidence" value="ECO:0007669"/>
    <property type="project" value="UniProtKB-UniPathway"/>
</dbReference>
<dbReference type="FunFam" id="3.40.720.10:FF:000041">
    <property type="entry name" value="GPI ethanolamine phosphate transferase 3"/>
    <property type="match status" value="1"/>
</dbReference>
<dbReference type="PANTHER" id="PTHR23071:SF1">
    <property type="entry name" value="GPI ETHANOLAMINE PHOSPHATE TRANSFERASE 3"/>
    <property type="match status" value="1"/>
</dbReference>
<evidence type="ECO:0000256" key="6">
    <source>
        <dbReference type="ARBA" id="ARBA00022692"/>
    </source>
</evidence>